<organism evidence="2 3">
    <name type="scientific">Linderina pennispora</name>
    <dbReference type="NCBI Taxonomy" id="61395"/>
    <lineage>
        <taxon>Eukaryota</taxon>
        <taxon>Fungi</taxon>
        <taxon>Fungi incertae sedis</taxon>
        <taxon>Zoopagomycota</taxon>
        <taxon>Kickxellomycotina</taxon>
        <taxon>Kickxellomycetes</taxon>
        <taxon>Kickxellales</taxon>
        <taxon>Kickxellaceae</taxon>
        <taxon>Linderina</taxon>
    </lineage>
</organism>
<sequence>MPTGTARLARLLCQFQQRSYQPPMHWQSAGFPNPATRLLRCSSESALLLNRPLKLTPAAPTACGGQERAGRPTLVAAVPCGLFSWAEPTMIWLLAITWVVIFVTAPVLCFLSPISHTTRVVCGLNGLYSSAETQPSSVPTSTRTAPLPPGSSLIVIAVTSFPFAPTACVSCDVICAIPSLTVRHPSMTLPLGLSSATTENCHSAPFAPVSNGTDTARDLTVLGSRVGTGEITNVNGLNTDRIPVSVAASRAYTRKWMLSSNIIG</sequence>
<gene>
    <name evidence="2" type="ORF">DL89DRAFT_110260</name>
</gene>
<dbReference type="RefSeq" id="XP_040745638.1">
    <property type="nucleotide sequence ID" value="XM_040883096.1"/>
</dbReference>
<dbReference type="Proteomes" id="UP000193922">
    <property type="component" value="Unassembled WGS sequence"/>
</dbReference>
<evidence type="ECO:0000256" key="1">
    <source>
        <dbReference type="SAM" id="Phobius"/>
    </source>
</evidence>
<feature type="transmembrane region" description="Helical" evidence="1">
    <location>
        <begin position="91"/>
        <end position="111"/>
    </location>
</feature>
<name>A0A1Y1WGE7_9FUNG</name>
<keyword evidence="3" id="KW-1185">Reference proteome</keyword>
<protein>
    <submittedName>
        <fullName evidence="2">Uncharacterized protein</fullName>
    </submittedName>
</protein>
<evidence type="ECO:0000313" key="3">
    <source>
        <dbReference type="Proteomes" id="UP000193922"/>
    </source>
</evidence>
<keyword evidence="1" id="KW-0812">Transmembrane</keyword>
<keyword evidence="1" id="KW-1133">Transmembrane helix</keyword>
<proteinExistence type="predicted"/>
<accession>A0A1Y1WGE7</accession>
<evidence type="ECO:0000313" key="2">
    <source>
        <dbReference type="EMBL" id="ORX72214.1"/>
    </source>
</evidence>
<reference evidence="2 3" key="1">
    <citation type="submission" date="2016-07" db="EMBL/GenBank/DDBJ databases">
        <title>Pervasive Adenine N6-methylation of Active Genes in Fungi.</title>
        <authorList>
            <consortium name="DOE Joint Genome Institute"/>
            <person name="Mondo S.J."/>
            <person name="Dannebaum R.O."/>
            <person name="Kuo R.C."/>
            <person name="Labutti K."/>
            <person name="Haridas S."/>
            <person name="Kuo A."/>
            <person name="Salamov A."/>
            <person name="Ahrendt S.R."/>
            <person name="Lipzen A."/>
            <person name="Sullivan W."/>
            <person name="Andreopoulos W.B."/>
            <person name="Clum A."/>
            <person name="Lindquist E."/>
            <person name="Daum C."/>
            <person name="Ramamoorthy G.K."/>
            <person name="Gryganskyi A."/>
            <person name="Culley D."/>
            <person name="Magnuson J.K."/>
            <person name="James T.Y."/>
            <person name="O'Malley M.A."/>
            <person name="Stajich J.E."/>
            <person name="Spatafora J.W."/>
            <person name="Visel A."/>
            <person name="Grigoriev I.V."/>
        </authorList>
    </citation>
    <scope>NUCLEOTIDE SEQUENCE [LARGE SCALE GENOMIC DNA]</scope>
    <source>
        <strain evidence="2 3">ATCC 12442</strain>
    </source>
</reference>
<dbReference type="GeneID" id="63799744"/>
<comment type="caution">
    <text evidence="2">The sequence shown here is derived from an EMBL/GenBank/DDBJ whole genome shotgun (WGS) entry which is preliminary data.</text>
</comment>
<keyword evidence="1" id="KW-0472">Membrane</keyword>
<dbReference type="AlphaFoldDB" id="A0A1Y1WGE7"/>
<dbReference type="EMBL" id="MCFD01000003">
    <property type="protein sequence ID" value="ORX72214.1"/>
    <property type="molecule type" value="Genomic_DNA"/>
</dbReference>